<reference evidence="2" key="1">
    <citation type="submission" date="2017-04" db="EMBL/GenBank/DDBJ databases">
        <title>Function of individual gut microbiota members based on whole genome sequencing of pure cultures obtained from chicken caecum.</title>
        <authorList>
            <person name="Medvecky M."/>
            <person name="Cejkova D."/>
            <person name="Polansky O."/>
            <person name="Karasova D."/>
            <person name="Kubasova T."/>
            <person name="Cizek A."/>
            <person name="Rychlik I."/>
        </authorList>
    </citation>
    <scope>NUCLEOTIDE SEQUENCE [LARGE SCALE GENOMIC DNA]</scope>
    <source>
        <strain evidence="2">An42</strain>
    </source>
</reference>
<gene>
    <name evidence="1" type="ORF">B5F96_16615</name>
</gene>
<dbReference type="AlphaFoldDB" id="A0A9Q5SNH5"/>
<accession>A0A9Q5SNH5</accession>
<comment type="caution">
    <text evidence="1">The sequence shown here is derived from an EMBL/GenBank/DDBJ whole genome shotgun (WGS) entry which is preliminary data.</text>
</comment>
<dbReference type="EMBL" id="NFIJ01000026">
    <property type="protein sequence ID" value="OUO02799.1"/>
    <property type="molecule type" value="Genomic_DNA"/>
</dbReference>
<evidence type="ECO:0000313" key="2">
    <source>
        <dbReference type="Proteomes" id="UP000195975"/>
    </source>
</evidence>
<sequence>MAQIDKRIVMTTFELNSRRESILQQMAELLNSEEAITKAERWIKRIYHSQVETYPLLLNKKALRKEIEEAEEDIVHNRYISHEDLLKEIKTW</sequence>
<organism evidence="1 2">
    <name type="scientific">Parabacteroides johnsonii</name>
    <dbReference type="NCBI Taxonomy" id="387661"/>
    <lineage>
        <taxon>Bacteria</taxon>
        <taxon>Pseudomonadati</taxon>
        <taxon>Bacteroidota</taxon>
        <taxon>Bacteroidia</taxon>
        <taxon>Bacteroidales</taxon>
        <taxon>Tannerellaceae</taxon>
        <taxon>Parabacteroides</taxon>
    </lineage>
</organism>
<name>A0A9Q5SNH5_9BACT</name>
<evidence type="ECO:0000313" key="1">
    <source>
        <dbReference type="EMBL" id="OUO02799.1"/>
    </source>
</evidence>
<dbReference type="Proteomes" id="UP000195975">
    <property type="component" value="Unassembled WGS sequence"/>
</dbReference>
<proteinExistence type="predicted"/>
<protein>
    <submittedName>
        <fullName evidence="1">Uncharacterized protein</fullName>
    </submittedName>
</protein>